<sequence>MDKLKDMANKAGGGGSGGASNAGGNQDYGLDAVEKKTGMPQNRQANEKLTDSARDAFEKGTGKNVPDKISN</sequence>
<protein>
    <submittedName>
        <fullName evidence="1">Uncharacterized protein</fullName>
    </submittedName>
</protein>
<evidence type="ECO:0000313" key="2">
    <source>
        <dbReference type="Proteomes" id="UP001186974"/>
    </source>
</evidence>
<accession>A0ACC3DQ66</accession>
<keyword evidence="2" id="KW-1185">Reference proteome</keyword>
<evidence type="ECO:0000313" key="1">
    <source>
        <dbReference type="EMBL" id="KAK3078768.1"/>
    </source>
</evidence>
<gene>
    <name evidence="1" type="ORF">LTS18_006661</name>
</gene>
<name>A0ACC3DQ66_9PEZI</name>
<reference evidence="1" key="1">
    <citation type="submission" date="2024-09" db="EMBL/GenBank/DDBJ databases">
        <title>Black Yeasts Isolated from many extreme environments.</title>
        <authorList>
            <person name="Coleine C."/>
            <person name="Stajich J.E."/>
            <person name="Selbmann L."/>
        </authorList>
    </citation>
    <scope>NUCLEOTIDE SEQUENCE</scope>
    <source>
        <strain evidence="1">CCFEE 5737</strain>
    </source>
</reference>
<comment type="caution">
    <text evidence="1">The sequence shown here is derived from an EMBL/GenBank/DDBJ whole genome shotgun (WGS) entry which is preliminary data.</text>
</comment>
<dbReference type="EMBL" id="JAWDJW010001626">
    <property type="protein sequence ID" value="KAK3078768.1"/>
    <property type="molecule type" value="Genomic_DNA"/>
</dbReference>
<dbReference type="Proteomes" id="UP001186974">
    <property type="component" value="Unassembled WGS sequence"/>
</dbReference>
<organism evidence="1 2">
    <name type="scientific">Coniosporium uncinatum</name>
    <dbReference type="NCBI Taxonomy" id="93489"/>
    <lineage>
        <taxon>Eukaryota</taxon>
        <taxon>Fungi</taxon>
        <taxon>Dikarya</taxon>
        <taxon>Ascomycota</taxon>
        <taxon>Pezizomycotina</taxon>
        <taxon>Dothideomycetes</taxon>
        <taxon>Dothideomycetes incertae sedis</taxon>
        <taxon>Coniosporium</taxon>
    </lineage>
</organism>
<proteinExistence type="predicted"/>